<dbReference type="Proteomes" id="UP000245207">
    <property type="component" value="Unassembled WGS sequence"/>
</dbReference>
<accession>A0A2U1P3I0</accession>
<evidence type="ECO:0000256" key="1">
    <source>
        <dbReference type="ARBA" id="ARBA00022821"/>
    </source>
</evidence>
<evidence type="ECO:0000313" key="3">
    <source>
        <dbReference type="Proteomes" id="UP000245207"/>
    </source>
</evidence>
<dbReference type="EMBL" id="PKPP01001747">
    <property type="protein sequence ID" value="PWA80250.1"/>
    <property type="molecule type" value="Genomic_DNA"/>
</dbReference>
<dbReference type="PANTHER" id="PTHR15140">
    <property type="entry name" value="TUBULIN-SPECIFIC CHAPERONE E"/>
    <property type="match status" value="1"/>
</dbReference>
<dbReference type="Gene3D" id="3.80.10.10">
    <property type="entry name" value="Ribonuclease Inhibitor"/>
    <property type="match status" value="1"/>
</dbReference>
<dbReference type="Gene3D" id="1.10.10.10">
    <property type="entry name" value="Winged helix-like DNA-binding domain superfamily/Winged helix DNA-binding domain"/>
    <property type="match status" value="1"/>
</dbReference>
<evidence type="ECO:0000313" key="2">
    <source>
        <dbReference type="EMBL" id="PWA80250.1"/>
    </source>
</evidence>
<comment type="caution">
    <text evidence="2">The sequence shown here is derived from an EMBL/GenBank/DDBJ whole genome shotgun (WGS) entry which is preliminary data.</text>
</comment>
<dbReference type="PANTHER" id="PTHR15140:SF37">
    <property type="entry name" value="UBIQUITIN-LIKE DOMAIN-CONTAINING PROTEIN"/>
    <property type="match status" value="1"/>
</dbReference>
<dbReference type="InterPro" id="IPR036388">
    <property type="entry name" value="WH-like_DNA-bd_sf"/>
</dbReference>
<reference evidence="2 3" key="1">
    <citation type="journal article" date="2018" name="Mol. Plant">
        <title>The genome of Artemisia annua provides insight into the evolution of Asteraceae family and artemisinin biosynthesis.</title>
        <authorList>
            <person name="Shen Q."/>
            <person name="Zhang L."/>
            <person name="Liao Z."/>
            <person name="Wang S."/>
            <person name="Yan T."/>
            <person name="Shi P."/>
            <person name="Liu M."/>
            <person name="Fu X."/>
            <person name="Pan Q."/>
            <person name="Wang Y."/>
            <person name="Lv Z."/>
            <person name="Lu X."/>
            <person name="Zhang F."/>
            <person name="Jiang W."/>
            <person name="Ma Y."/>
            <person name="Chen M."/>
            <person name="Hao X."/>
            <person name="Li L."/>
            <person name="Tang Y."/>
            <person name="Lv G."/>
            <person name="Zhou Y."/>
            <person name="Sun X."/>
            <person name="Brodelius P.E."/>
            <person name="Rose J.K.C."/>
            <person name="Tang K."/>
        </authorList>
    </citation>
    <scope>NUCLEOTIDE SEQUENCE [LARGE SCALE GENOMIC DNA]</scope>
    <source>
        <strain evidence="3">cv. Huhao1</strain>
        <tissue evidence="2">Leaf</tissue>
    </source>
</reference>
<proteinExistence type="predicted"/>
<dbReference type="GO" id="GO:0006952">
    <property type="term" value="P:defense response"/>
    <property type="evidence" value="ECO:0007669"/>
    <property type="project" value="UniProtKB-KW"/>
</dbReference>
<name>A0A2U1P3I0_ARTAN</name>
<gene>
    <name evidence="2" type="ORF">CTI12_AA197350</name>
</gene>
<dbReference type="AlphaFoldDB" id="A0A2U1P3I0"/>
<protein>
    <submittedName>
        <fullName evidence="2">NB-ARC domains-containing protein</fullName>
    </submittedName>
</protein>
<dbReference type="STRING" id="35608.A0A2U1P3I0"/>
<keyword evidence="3" id="KW-1185">Reference proteome</keyword>
<keyword evidence="1" id="KW-0611">Plant defense</keyword>
<dbReference type="SUPFAM" id="SSF52058">
    <property type="entry name" value="L domain-like"/>
    <property type="match status" value="1"/>
</dbReference>
<organism evidence="2 3">
    <name type="scientific">Artemisia annua</name>
    <name type="common">Sweet wormwood</name>
    <dbReference type="NCBI Taxonomy" id="35608"/>
    <lineage>
        <taxon>Eukaryota</taxon>
        <taxon>Viridiplantae</taxon>
        <taxon>Streptophyta</taxon>
        <taxon>Embryophyta</taxon>
        <taxon>Tracheophyta</taxon>
        <taxon>Spermatophyta</taxon>
        <taxon>Magnoliopsida</taxon>
        <taxon>eudicotyledons</taxon>
        <taxon>Gunneridae</taxon>
        <taxon>Pentapetalae</taxon>
        <taxon>asterids</taxon>
        <taxon>campanulids</taxon>
        <taxon>Asterales</taxon>
        <taxon>Asteraceae</taxon>
        <taxon>Asteroideae</taxon>
        <taxon>Anthemideae</taxon>
        <taxon>Artemisiinae</taxon>
        <taxon>Artemisia</taxon>
    </lineage>
</organism>
<dbReference type="OrthoDB" id="1935686at2759"/>
<dbReference type="InterPro" id="IPR032675">
    <property type="entry name" value="LRR_dom_sf"/>
</dbReference>
<sequence>MEEEAEDYLMDLVDRNLLAVADRRSDGGIKSCHLHDLLRELCLKKANEEGFFKKITISDCNSFSTSSIKKQRRLITDFRLLCSFCQDSPTHIRSVLCFHYYGAHTLPDYRMQWEFFLLLRVLDLLNVPMKSYKLGKRLRKLVHLKYLAVYLLSKNDYPFSDAYCEFSISKAYIWSLQTLILGGEFQIFNFSQENMANIVNLRHLWCDNINISIYFGVPLLKLQTISTLRLDCTTIIWQHSFPNIKKLGCSVSSISSDWAFLNFAMFTHLQALILQNDMDIPLPAKNPITLPETLKSLTLKGCRLPWIYMSTIQRLPKLEVLKLLDSSFEGDMWDAGDDKFHHLKLLKLQKLKIKFLEASSINFPNLRKLVVKTCKDLNEIPLVLGNISTLEHIEIDYSNIFIRESVNRIQEEQHAMGETMISMSPSVIHIQFSLRETLIMTNLPRSLCVKDEYIILDKISDVEEGTYKKGET</sequence>